<feature type="domain" description="DSC E3 ubiquitin ligase complex subunit 3 C-terminal" evidence="3">
    <location>
        <begin position="197"/>
        <end position="245"/>
    </location>
</feature>
<evidence type="ECO:0000256" key="1">
    <source>
        <dbReference type="SAM" id="Phobius"/>
    </source>
</evidence>
<keyword evidence="1" id="KW-0472">Membrane</keyword>
<dbReference type="Proteomes" id="UP001212411">
    <property type="component" value="Chromosome 2"/>
</dbReference>
<keyword evidence="1" id="KW-0812">Transmembrane</keyword>
<keyword evidence="5" id="KW-1185">Reference proteome</keyword>
<dbReference type="RefSeq" id="XP_056037949.1">
    <property type="nucleotide sequence ID" value="XM_056181465.1"/>
</dbReference>
<dbReference type="KEGG" id="som:SOMG_02674"/>
<dbReference type="AlphaFoldDB" id="A0AAE9WCC0"/>
<name>A0AAE9WCC0_9SCHI</name>
<feature type="transmembrane region" description="Helical" evidence="1">
    <location>
        <begin position="200"/>
        <end position="218"/>
    </location>
</feature>
<feature type="transmembrane region" description="Helical" evidence="1">
    <location>
        <begin position="230"/>
        <end position="248"/>
    </location>
</feature>
<evidence type="ECO:0000259" key="2">
    <source>
        <dbReference type="Pfam" id="PF10302"/>
    </source>
</evidence>
<dbReference type="GO" id="GO:0044695">
    <property type="term" value="C:Dsc E3 ubiquitin ligase complex"/>
    <property type="evidence" value="ECO:0007669"/>
    <property type="project" value="InterPro"/>
</dbReference>
<dbReference type="InterPro" id="IPR025390">
    <property type="entry name" value="Dsc3_C"/>
</dbReference>
<evidence type="ECO:0000313" key="5">
    <source>
        <dbReference type="Proteomes" id="UP001212411"/>
    </source>
</evidence>
<dbReference type="GO" id="GO:0016874">
    <property type="term" value="F:ligase activity"/>
    <property type="evidence" value="ECO:0007669"/>
    <property type="project" value="UniProtKB-KW"/>
</dbReference>
<reference evidence="4 5" key="1">
    <citation type="journal article" date="2023" name="G3 (Bethesda)">
        <title>A high-quality reference genome for the fission yeast Schizosaccharomyces osmophilus.</title>
        <authorList>
            <person name="Jia G.S."/>
            <person name="Zhang W.C."/>
            <person name="Liang Y."/>
            <person name="Liu X.H."/>
            <person name="Rhind N."/>
            <person name="Pidoux A."/>
            <person name="Brysch-Herzberg M."/>
            <person name="Du L.L."/>
        </authorList>
    </citation>
    <scope>NUCLEOTIDE SEQUENCE [LARGE SCALE GENOMIC DNA]</scope>
    <source>
        <strain evidence="4 5">CBS 15793</strain>
    </source>
</reference>
<evidence type="ECO:0000259" key="3">
    <source>
        <dbReference type="Pfam" id="PF13373"/>
    </source>
</evidence>
<accession>A0AAE9WCC0</accession>
<feature type="domain" description="DSC E3 ubiquitin ligase complex subunit 3 C-terminal" evidence="3">
    <location>
        <begin position="135"/>
        <end position="191"/>
    </location>
</feature>
<dbReference type="GeneID" id="80876154"/>
<dbReference type="InterPro" id="IPR019413">
    <property type="entry name" value="Dsc3_ub-like_dom"/>
</dbReference>
<dbReference type="EMBL" id="CP115612">
    <property type="protein sequence ID" value="WBW73706.1"/>
    <property type="molecule type" value="Genomic_DNA"/>
</dbReference>
<dbReference type="InterPro" id="IPR045226">
    <property type="entry name" value="Dsc3"/>
</dbReference>
<protein>
    <submittedName>
        <fullName evidence="4">Golgi Dsc E3 ligase complex subunit Dsc3</fullName>
    </submittedName>
</protein>
<gene>
    <name evidence="4" type="primary">dsc3</name>
    <name evidence="4" type="ORF">SOMG_02674</name>
</gene>
<sequence>MTSNVDGNLKIIVRFASAIPDLTLEISNAGETTIRELFKTIRSRIPDCRDKHLKLIFQGRLLSPLFTIERAVRGNWHYDPHKEDDESRKAFIHCIVGPQLSPNELAPEDIELSQLQRSGASEAEAEASHPTEMLRGFDRLREAGFTESEISSLRSQFHQARGTNLESLSEDAVREAEDDWIDNGAQTSSADEFDMSYETLLAGVMIGFFGGAIACYFLWQRTMFSLRMQLSILVGIICNFVYGVLHSYRW</sequence>
<feature type="domain" description="DSC E3 ubiquitin ligase complex subunit 3 ubiquitin-like" evidence="2">
    <location>
        <begin position="10"/>
        <end position="98"/>
    </location>
</feature>
<dbReference type="GO" id="GO:0005783">
    <property type="term" value="C:endoplasmic reticulum"/>
    <property type="evidence" value="ECO:0007669"/>
    <property type="project" value="TreeGrafter"/>
</dbReference>
<dbReference type="Pfam" id="PF10302">
    <property type="entry name" value="Dsc3_N"/>
    <property type="match status" value="1"/>
</dbReference>
<dbReference type="Pfam" id="PF13373">
    <property type="entry name" value="Dsc3_C"/>
    <property type="match status" value="2"/>
</dbReference>
<evidence type="ECO:0000313" key="4">
    <source>
        <dbReference type="EMBL" id="WBW73706.1"/>
    </source>
</evidence>
<dbReference type="PANTHER" id="PTHR28049">
    <property type="entry name" value="TRANSMEMBRANE PROTEIN YOR223W"/>
    <property type="match status" value="1"/>
</dbReference>
<proteinExistence type="predicted"/>
<dbReference type="PANTHER" id="PTHR28049:SF1">
    <property type="entry name" value="DSC E3 UBIQUITIN LIGASE COMPLEX SUBUNIT 3"/>
    <property type="match status" value="1"/>
</dbReference>
<keyword evidence="4" id="KW-0436">Ligase</keyword>
<organism evidence="4 5">
    <name type="scientific">Schizosaccharomyces osmophilus</name>
    <dbReference type="NCBI Taxonomy" id="2545709"/>
    <lineage>
        <taxon>Eukaryota</taxon>
        <taxon>Fungi</taxon>
        <taxon>Dikarya</taxon>
        <taxon>Ascomycota</taxon>
        <taxon>Taphrinomycotina</taxon>
        <taxon>Schizosaccharomycetes</taxon>
        <taxon>Schizosaccharomycetales</taxon>
        <taxon>Schizosaccharomycetaceae</taxon>
        <taxon>Schizosaccharomyces</taxon>
    </lineage>
</organism>
<keyword evidence="1" id="KW-1133">Transmembrane helix</keyword>